<evidence type="ECO:0000256" key="3">
    <source>
        <dbReference type="ARBA" id="ARBA00022490"/>
    </source>
</evidence>
<organism evidence="7">
    <name type="scientific">Haptolina brevifila</name>
    <dbReference type="NCBI Taxonomy" id="156173"/>
    <lineage>
        <taxon>Eukaryota</taxon>
        <taxon>Haptista</taxon>
        <taxon>Haptophyta</taxon>
        <taxon>Prymnesiophyceae</taxon>
        <taxon>Prymnesiales</taxon>
        <taxon>Prymnesiaceae</taxon>
        <taxon>Haptolina</taxon>
    </lineage>
</organism>
<keyword evidence="3" id="KW-0963">Cytoplasm</keyword>
<reference evidence="7" key="1">
    <citation type="submission" date="2021-01" db="EMBL/GenBank/DDBJ databases">
        <authorList>
            <person name="Corre E."/>
            <person name="Pelletier E."/>
            <person name="Niang G."/>
            <person name="Scheremetjew M."/>
            <person name="Finn R."/>
            <person name="Kale V."/>
            <person name="Holt S."/>
            <person name="Cochrane G."/>
            <person name="Meng A."/>
            <person name="Brown T."/>
            <person name="Cohen L."/>
        </authorList>
    </citation>
    <scope>NUCLEOTIDE SEQUENCE</scope>
    <source>
        <strain evidence="7">UTEX LB 985</strain>
    </source>
</reference>
<evidence type="ECO:0000256" key="4">
    <source>
        <dbReference type="ARBA" id="ARBA00023242"/>
    </source>
</evidence>
<feature type="compositionally biased region" description="Basic and acidic residues" evidence="5">
    <location>
        <begin position="1"/>
        <end position="19"/>
    </location>
</feature>
<dbReference type="SMART" id="SM00456">
    <property type="entry name" value="WW"/>
    <property type="match status" value="3"/>
</dbReference>
<feature type="compositionally biased region" description="Basic and acidic residues" evidence="5">
    <location>
        <begin position="133"/>
        <end position="142"/>
    </location>
</feature>
<dbReference type="PROSITE" id="PS01159">
    <property type="entry name" value="WW_DOMAIN_1"/>
    <property type="match status" value="2"/>
</dbReference>
<dbReference type="PANTHER" id="PTHR17616">
    <property type="entry name" value="YES-ASSOCIATED PROTEIN YAP1 FAMILY MEMBER"/>
    <property type="match status" value="1"/>
</dbReference>
<dbReference type="CDD" id="cd00201">
    <property type="entry name" value="WW"/>
    <property type="match status" value="3"/>
</dbReference>
<name>A0A7S2N262_9EUKA</name>
<evidence type="ECO:0000313" key="7">
    <source>
        <dbReference type="EMBL" id="CAD9515234.1"/>
    </source>
</evidence>
<feature type="compositionally biased region" description="Acidic residues" evidence="5">
    <location>
        <begin position="143"/>
        <end position="155"/>
    </location>
</feature>
<keyword evidence="4" id="KW-0539">Nucleus</keyword>
<dbReference type="SUPFAM" id="SSF51045">
    <property type="entry name" value="WW domain"/>
    <property type="match status" value="3"/>
</dbReference>
<dbReference type="GO" id="GO:0045944">
    <property type="term" value="P:positive regulation of transcription by RNA polymerase II"/>
    <property type="evidence" value="ECO:0007669"/>
    <property type="project" value="TreeGrafter"/>
</dbReference>
<dbReference type="InterPro" id="IPR036020">
    <property type="entry name" value="WW_dom_sf"/>
</dbReference>
<dbReference type="GO" id="GO:0005634">
    <property type="term" value="C:nucleus"/>
    <property type="evidence" value="ECO:0007669"/>
    <property type="project" value="UniProtKB-SubCell"/>
</dbReference>
<feature type="compositionally biased region" description="Basic and acidic residues" evidence="5">
    <location>
        <begin position="173"/>
        <end position="183"/>
    </location>
</feature>
<accession>A0A7S2N262</accession>
<feature type="domain" description="WW" evidence="6">
    <location>
        <begin position="275"/>
        <end position="309"/>
    </location>
</feature>
<dbReference type="PROSITE" id="PS50020">
    <property type="entry name" value="WW_DOMAIN_2"/>
    <property type="match status" value="3"/>
</dbReference>
<evidence type="ECO:0000256" key="1">
    <source>
        <dbReference type="ARBA" id="ARBA00004123"/>
    </source>
</evidence>
<proteinExistence type="predicted"/>
<dbReference type="EMBL" id="HBGU01060589">
    <property type="protein sequence ID" value="CAD9515234.1"/>
    <property type="molecule type" value="Transcribed_RNA"/>
</dbReference>
<evidence type="ECO:0000256" key="2">
    <source>
        <dbReference type="ARBA" id="ARBA00004496"/>
    </source>
</evidence>
<evidence type="ECO:0000256" key="5">
    <source>
        <dbReference type="SAM" id="MobiDB-lite"/>
    </source>
</evidence>
<feature type="region of interest" description="Disordered" evidence="5">
    <location>
        <begin position="133"/>
        <end position="205"/>
    </location>
</feature>
<dbReference type="AlphaFoldDB" id="A0A7S2N262"/>
<feature type="compositionally biased region" description="Basic and acidic residues" evidence="5">
    <location>
        <begin position="194"/>
        <end position="205"/>
    </location>
</feature>
<dbReference type="GO" id="GO:0003713">
    <property type="term" value="F:transcription coactivator activity"/>
    <property type="evidence" value="ECO:0007669"/>
    <property type="project" value="TreeGrafter"/>
</dbReference>
<feature type="region of interest" description="Disordered" evidence="5">
    <location>
        <begin position="1"/>
        <end position="81"/>
    </location>
</feature>
<sequence length="347" mass="38558">MSKPTMERRSSARLQRKEAAAPYSKSGSVSASGSTGLTSYMEKSAIDWDKDDDAAPSRSISMFGKKKAAAKDKLPPNWKKGKDKTGKVYYFNTITNQTSHEVPPPLPRGWREALHKDSGRVYYYHKETRKSTFDFPTSKDGEEGMDDDEMSEAEPPEPPSGVFGRTISKFTGKGKEKKKEEGISRSGTMSRGKKKEEDKGEKSGEQKTVFISCSTLIKEVKLCVEAKQHEALDDLFDKLTKHEIPAEQAVRQLMELVGSTVVQQAGLSVMNAQKGVLPHGWLEYIDEASGRPYYYNVHTKVTTWYKPSGVVPPPPPSIANDAQEEVRDGVCICVGTCMHVLLHLHLP</sequence>
<gene>
    <name evidence="7" type="ORF">CBRE1094_LOCUS32906</name>
</gene>
<dbReference type="Pfam" id="PF00397">
    <property type="entry name" value="WW"/>
    <property type="match status" value="3"/>
</dbReference>
<feature type="domain" description="WW" evidence="6">
    <location>
        <begin position="72"/>
        <end position="105"/>
    </location>
</feature>
<dbReference type="PANTHER" id="PTHR17616:SF8">
    <property type="entry name" value="TRANSCRIPTIONAL COACTIVATOR YORKIE"/>
    <property type="match status" value="1"/>
</dbReference>
<dbReference type="GO" id="GO:0035329">
    <property type="term" value="P:hippo signaling"/>
    <property type="evidence" value="ECO:0007669"/>
    <property type="project" value="TreeGrafter"/>
</dbReference>
<protein>
    <recommendedName>
        <fullName evidence="6">WW domain-containing protein</fullName>
    </recommendedName>
</protein>
<comment type="subcellular location">
    <subcellularLocation>
        <location evidence="2">Cytoplasm</location>
    </subcellularLocation>
    <subcellularLocation>
        <location evidence="1">Nucleus</location>
    </subcellularLocation>
</comment>
<evidence type="ECO:0000259" key="6">
    <source>
        <dbReference type="PROSITE" id="PS50020"/>
    </source>
</evidence>
<dbReference type="InterPro" id="IPR001202">
    <property type="entry name" value="WW_dom"/>
</dbReference>
<feature type="domain" description="WW" evidence="6">
    <location>
        <begin position="104"/>
        <end position="138"/>
    </location>
</feature>
<dbReference type="InterPro" id="IPR051583">
    <property type="entry name" value="YAP1"/>
</dbReference>
<feature type="compositionally biased region" description="Low complexity" evidence="5">
    <location>
        <begin position="24"/>
        <end position="39"/>
    </location>
</feature>
<dbReference type="Gene3D" id="2.20.70.10">
    <property type="match status" value="3"/>
</dbReference>
<dbReference type="GO" id="GO:0005737">
    <property type="term" value="C:cytoplasm"/>
    <property type="evidence" value="ECO:0007669"/>
    <property type="project" value="UniProtKB-SubCell"/>
</dbReference>